<proteinExistence type="predicted"/>
<dbReference type="PANTHER" id="PTHR38567">
    <property type="entry name" value="DUF4291 DOMAIN-CONTAINING PROTEIN"/>
    <property type="match status" value="1"/>
</dbReference>
<dbReference type="OrthoDB" id="65842at2"/>
<evidence type="ECO:0000313" key="2">
    <source>
        <dbReference type="Proteomes" id="UP000318878"/>
    </source>
</evidence>
<comment type="caution">
    <text evidence="1">The sequence shown here is derived from an EMBL/GenBank/DDBJ whole genome shotgun (WGS) entry which is preliminary data.</text>
</comment>
<dbReference type="InterPro" id="IPR025633">
    <property type="entry name" value="DUF4291"/>
</dbReference>
<protein>
    <recommendedName>
        <fullName evidence="3">DUF4291 domain-containing protein</fullName>
    </recommendedName>
</protein>
<dbReference type="Pfam" id="PF14124">
    <property type="entry name" value="DUF4291"/>
    <property type="match status" value="1"/>
</dbReference>
<dbReference type="Proteomes" id="UP000318878">
    <property type="component" value="Unassembled WGS sequence"/>
</dbReference>
<evidence type="ECO:0008006" key="3">
    <source>
        <dbReference type="Google" id="ProtNLM"/>
    </source>
</evidence>
<evidence type="ECO:0000313" key="1">
    <source>
        <dbReference type="EMBL" id="TWT39509.1"/>
    </source>
</evidence>
<accession>A0A5C5VP63</accession>
<keyword evidence="2" id="KW-1185">Reference proteome</keyword>
<reference evidence="1 2" key="1">
    <citation type="submission" date="2019-02" db="EMBL/GenBank/DDBJ databases">
        <title>Deep-cultivation of Planctomycetes and their phenomic and genomic characterization uncovers novel biology.</title>
        <authorList>
            <person name="Wiegand S."/>
            <person name="Jogler M."/>
            <person name="Boedeker C."/>
            <person name="Pinto D."/>
            <person name="Vollmers J."/>
            <person name="Rivas-Marin E."/>
            <person name="Kohn T."/>
            <person name="Peeters S.H."/>
            <person name="Heuer A."/>
            <person name="Rast P."/>
            <person name="Oberbeckmann S."/>
            <person name="Bunk B."/>
            <person name="Jeske O."/>
            <person name="Meyerdierks A."/>
            <person name="Storesund J.E."/>
            <person name="Kallscheuer N."/>
            <person name="Luecker S."/>
            <person name="Lage O.M."/>
            <person name="Pohl T."/>
            <person name="Merkel B.J."/>
            <person name="Hornburger P."/>
            <person name="Mueller R.-W."/>
            <person name="Bruemmer F."/>
            <person name="Labrenz M."/>
            <person name="Spormann A.M."/>
            <person name="Op Den Camp H."/>
            <person name="Overmann J."/>
            <person name="Amann R."/>
            <person name="Jetten M.S.M."/>
            <person name="Mascher T."/>
            <person name="Medema M.H."/>
            <person name="Devos D.P."/>
            <person name="Kaster A.-K."/>
            <person name="Ovreas L."/>
            <person name="Rohde M."/>
            <person name="Galperin M.Y."/>
            <person name="Jogler C."/>
        </authorList>
    </citation>
    <scope>NUCLEOTIDE SEQUENCE [LARGE SCALE GENOMIC DNA]</scope>
    <source>
        <strain evidence="1 2">Enr8</strain>
    </source>
</reference>
<sequence length="198" mass="22966">MTSYRQIRADYDRDTIVVYQAYNDAIANAALAAGRFTAPFSFQRMTWIKPSYLWLMERSGWGTKSNQTRILAVRIARSGWDAALRQAVLTSYHSGIHRSQDEWRQLCQQAIVHVQWDPERSLRGKKLEHRSIQVGVGRHLITEFAETWTREIVDLTPLTAKLRQFRQQGDYDKAKRLLPRESIYPVDQATADQLGIET</sequence>
<name>A0A5C5VP63_9BACT</name>
<dbReference type="PANTHER" id="PTHR38567:SF1">
    <property type="entry name" value="DUF4291 DOMAIN-CONTAINING PROTEIN"/>
    <property type="match status" value="1"/>
</dbReference>
<dbReference type="AlphaFoldDB" id="A0A5C5VP63"/>
<dbReference type="RefSeq" id="WP_146429677.1">
    <property type="nucleotide sequence ID" value="NZ_SJPF01000001.1"/>
</dbReference>
<gene>
    <name evidence="1" type="ORF">Enr8_12080</name>
</gene>
<organism evidence="1 2">
    <name type="scientific">Blastopirellula retiformator</name>
    <dbReference type="NCBI Taxonomy" id="2527970"/>
    <lineage>
        <taxon>Bacteria</taxon>
        <taxon>Pseudomonadati</taxon>
        <taxon>Planctomycetota</taxon>
        <taxon>Planctomycetia</taxon>
        <taxon>Pirellulales</taxon>
        <taxon>Pirellulaceae</taxon>
        <taxon>Blastopirellula</taxon>
    </lineage>
</organism>
<dbReference type="EMBL" id="SJPF01000001">
    <property type="protein sequence ID" value="TWT39509.1"/>
    <property type="molecule type" value="Genomic_DNA"/>
</dbReference>